<gene>
    <name evidence="1" type="ORF">EDC28_101181</name>
</gene>
<dbReference type="Proteomes" id="UP000268033">
    <property type="component" value="Unassembled WGS sequence"/>
</dbReference>
<dbReference type="EMBL" id="RJUL01000001">
    <property type="protein sequence ID" value="ROQ30495.1"/>
    <property type="molecule type" value="Genomic_DNA"/>
</dbReference>
<proteinExistence type="predicted"/>
<dbReference type="AlphaFoldDB" id="A0A3N1PP31"/>
<dbReference type="Gene3D" id="3.20.20.140">
    <property type="entry name" value="Metal-dependent hydrolases"/>
    <property type="match status" value="1"/>
</dbReference>
<dbReference type="STRING" id="584787.GCA_001247655_01775"/>
<evidence type="ECO:0000313" key="1">
    <source>
        <dbReference type="EMBL" id="ROQ30495.1"/>
    </source>
</evidence>
<evidence type="ECO:0000313" key="2">
    <source>
        <dbReference type="Proteomes" id="UP000268033"/>
    </source>
</evidence>
<sequence length="526" mass="57484">MYNKPTFYLLPLLLLGACSDDNNTSDTTPEPPVAQGRWVAGDIHTHTAVSGDARVPTNDVIDHAFASFGLDYLSLSNHMRDNSQDNDDNDLGEQLYYDALVNYEQPAVQAKQAEYPGKVLWSSFEWDMPTHEHYNIGILGNPKDPEARLAAIKQFEYEFSYKNSLSDFAASDVAAWNAAGVVRQNSTHQDAVAALAWLQANFPTSSYGMLSHPRRYRSSYTISDIRDLNNAAPDVFFMIEGIVGNQFNGSRGDYGDSSAGLFGGVDPTVAEVGGWWDALLGEGRRVWNMANSDFHFKAIVPYASGYYPGEYAKTYTWVDSTSPDAAAVLAGLRSGNSFAVTGDLINALDVELATTSAKAVMGQTLAAANGDTVTLTIRVKSPAANNKEPDLGDGNYVGTNPGLDHIDLIAGNVTTKAEPGTDAYAKDTNDSTLVVKTFTASDWTLDADGYYNMRYSFVANGHQYFRLRGTNLGYNVTGQTSRGNPELDAQTPIADGQAVQDWYNQLNDRNYDDLWFYSNPVFINAS</sequence>
<dbReference type="PROSITE" id="PS51257">
    <property type="entry name" value="PROKAR_LIPOPROTEIN"/>
    <property type="match status" value="1"/>
</dbReference>
<organism evidence="1 2">
    <name type="scientific">Gallaecimonas pentaromativorans</name>
    <dbReference type="NCBI Taxonomy" id="584787"/>
    <lineage>
        <taxon>Bacteria</taxon>
        <taxon>Pseudomonadati</taxon>
        <taxon>Pseudomonadota</taxon>
        <taxon>Gammaproteobacteria</taxon>
        <taxon>Enterobacterales</taxon>
        <taxon>Gallaecimonadaceae</taxon>
        <taxon>Gallaecimonas</taxon>
    </lineage>
</organism>
<dbReference type="SUPFAM" id="SSF89550">
    <property type="entry name" value="PHP domain-like"/>
    <property type="match status" value="1"/>
</dbReference>
<protein>
    <recommendedName>
        <fullName evidence="3">S-layer protein</fullName>
    </recommendedName>
</protein>
<evidence type="ECO:0008006" key="3">
    <source>
        <dbReference type="Google" id="ProtNLM"/>
    </source>
</evidence>
<keyword evidence="2" id="KW-1185">Reference proteome</keyword>
<dbReference type="InterPro" id="IPR016195">
    <property type="entry name" value="Pol/histidinol_Pase-like"/>
</dbReference>
<accession>A0A3N1PP31</accession>
<reference evidence="1 2" key="1">
    <citation type="submission" date="2018-11" db="EMBL/GenBank/DDBJ databases">
        <title>Genomic Encyclopedia of Type Strains, Phase IV (KMG-IV): sequencing the most valuable type-strain genomes for metagenomic binning, comparative biology and taxonomic classification.</title>
        <authorList>
            <person name="Goeker M."/>
        </authorList>
    </citation>
    <scope>NUCLEOTIDE SEQUENCE [LARGE SCALE GENOMIC DNA]</scope>
    <source>
        <strain evidence="1 2">DSM 21945</strain>
    </source>
</reference>
<dbReference type="RefSeq" id="WP_123420358.1">
    <property type="nucleotide sequence ID" value="NZ_JBLXEP010000001.1"/>
</dbReference>
<comment type="caution">
    <text evidence="1">The sequence shown here is derived from an EMBL/GenBank/DDBJ whole genome shotgun (WGS) entry which is preliminary data.</text>
</comment>
<name>A0A3N1PP31_9GAMM</name>